<protein>
    <submittedName>
        <fullName evidence="1">Uncharacterized protein</fullName>
    </submittedName>
</protein>
<evidence type="ECO:0000313" key="1">
    <source>
        <dbReference type="EMBL" id="MCO6045847.1"/>
    </source>
</evidence>
<gene>
    <name evidence="1" type="ORF">NG895_18260</name>
</gene>
<name>A0A9X2FD18_9BACT</name>
<dbReference type="AlphaFoldDB" id="A0A9X2FD18"/>
<comment type="caution">
    <text evidence="1">The sequence shown here is derived from an EMBL/GenBank/DDBJ whole genome shotgun (WGS) entry which is preliminary data.</text>
</comment>
<dbReference type="RefSeq" id="WP_252853957.1">
    <property type="nucleotide sequence ID" value="NZ_JAMXLR010000061.1"/>
</dbReference>
<dbReference type="EMBL" id="JAMXLR010000061">
    <property type="protein sequence ID" value="MCO6045847.1"/>
    <property type="molecule type" value="Genomic_DNA"/>
</dbReference>
<proteinExistence type="predicted"/>
<organism evidence="1 2">
    <name type="scientific">Aeoliella straminimaris</name>
    <dbReference type="NCBI Taxonomy" id="2954799"/>
    <lineage>
        <taxon>Bacteria</taxon>
        <taxon>Pseudomonadati</taxon>
        <taxon>Planctomycetota</taxon>
        <taxon>Planctomycetia</taxon>
        <taxon>Pirellulales</taxon>
        <taxon>Lacipirellulaceae</taxon>
        <taxon>Aeoliella</taxon>
    </lineage>
</organism>
<accession>A0A9X2FD18</accession>
<evidence type="ECO:0000313" key="2">
    <source>
        <dbReference type="Proteomes" id="UP001155241"/>
    </source>
</evidence>
<sequence length="179" mass="20917">MHSPFDQTVEQAWTDFAWMFDEMFNQGMCFFEGYIPAIGPESLESSLAQLTDSELDCSNSVWGDNTTEADWHRTYSLSEYISLFSSGRIQMLHVDYRVSFSGYTFTLKLMFERSGNLEIIFYRENLLPRAETHTRFVAACQYFRHLHSLFQGAALFIGPDTLNYTVWPDSVPREWQRLL</sequence>
<dbReference type="Proteomes" id="UP001155241">
    <property type="component" value="Unassembled WGS sequence"/>
</dbReference>
<keyword evidence="2" id="KW-1185">Reference proteome</keyword>
<reference evidence="1" key="1">
    <citation type="submission" date="2022-06" db="EMBL/GenBank/DDBJ databases">
        <title>Aeoliella straminimaris, a novel planctomycete from sediments.</title>
        <authorList>
            <person name="Vitorino I.R."/>
            <person name="Lage O.M."/>
        </authorList>
    </citation>
    <scope>NUCLEOTIDE SEQUENCE</scope>
    <source>
        <strain evidence="1">ICT_H6.2</strain>
    </source>
</reference>